<evidence type="ECO:0000256" key="5">
    <source>
        <dbReference type="ARBA" id="ARBA00022989"/>
    </source>
</evidence>
<evidence type="ECO:0000313" key="10">
    <source>
        <dbReference type="EMBL" id="KAF3690337.1"/>
    </source>
</evidence>
<feature type="compositionally biased region" description="Basic and acidic residues" evidence="8">
    <location>
        <begin position="324"/>
        <end position="341"/>
    </location>
</feature>
<feature type="compositionally biased region" description="Polar residues" evidence="8">
    <location>
        <begin position="200"/>
        <end position="212"/>
    </location>
</feature>
<accession>A0A6G1PJC8</accession>
<dbReference type="InterPro" id="IPR013836">
    <property type="entry name" value="CD34/Podocalyxin"/>
</dbReference>
<sequence>MQQKIPRRRRHPAAAGENNKQAAAGHFQLRWCSSRSDPVLSAALLVCLCVCADSADCWLLTRHTSRTGGHELGVVLTASIHIKRASASEIRSSVHSGGGGDAGMLSTAADMPGLLHLTLIALMVSCDAFRLSLSQRTIPLSAPVAHLFQEEGPALPKFIQELARTKRQSVHQLVRVQPHLVHDMGWPEIHETSRKKMDPANSSQLYAQPSATQDAAKVRIAATDENQDVEDEMERMVHLVVPQDAESYRGHPGTTDPETEVFGGPGAGDTSQEASGFYGTDMEDRGEEGGEDRERRGGEEEWETDAGENRENKGGDARGEEEDRERGTDSWDAHVLHRSEVNHTTPDLDSLIGYSPSFHPSSSKLPNVSTPAEVHDSGAQEHQRSPVLQLGLLERELWEAEGEEDSQASGYGSLHSSVTTTVTTSTAAAAAAAAGAPVGTATPETDTGTDFGLLRSYGKDETEDEETEREEDDDDEMGLPHIGLFTQNPTVPEVGMAPSREPLQPSAEKERRQEEHVLKRVRVKDRSKESDEDDWRKLDREETRIKHIVPLTTDPSPTIGFTDPSLDWLEKTTSLQTPRSEVKGGGVTEVFIADGDFDEMEEAQQVVCVDWSELTGRGYVILNMTQNLNCAHLLSSGHMVPYVLCLPGVIATKDVLGMLGEIRKSLNKVGIQNYSAASSCQSRPSHTRSDYGKLFVVLVIIGAVCMVIITSGFIYICWQRRLPATKTMFRAEELHFVENGCHDNPTLDVTNDSQPEMQQKKPSTNGLAGGGEGGGEDSNRWQWLLPVLLIPKPLNPALWFNHSMFMGFYLLSFLLERKPCTICALVFLAALFLICYSCWGNCFLYHCQDAALPDAAHDPAIVGT</sequence>
<feature type="compositionally biased region" description="Acidic residues" evidence="8">
    <location>
        <begin position="461"/>
        <end position="477"/>
    </location>
</feature>
<feature type="region of interest" description="Disordered" evidence="8">
    <location>
        <begin position="748"/>
        <end position="775"/>
    </location>
</feature>
<keyword evidence="6 9" id="KW-0472">Membrane</keyword>
<evidence type="ECO:0000256" key="8">
    <source>
        <dbReference type="SAM" id="MobiDB-lite"/>
    </source>
</evidence>
<dbReference type="InterPro" id="IPR042397">
    <property type="entry name" value="PODXL2"/>
</dbReference>
<dbReference type="GO" id="GO:0050901">
    <property type="term" value="P:leukocyte tethering or rolling"/>
    <property type="evidence" value="ECO:0007669"/>
    <property type="project" value="TreeGrafter"/>
</dbReference>
<feature type="compositionally biased region" description="Basic residues" evidence="8">
    <location>
        <begin position="1"/>
        <end position="12"/>
    </location>
</feature>
<feature type="transmembrane region" description="Helical" evidence="9">
    <location>
        <begin position="694"/>
        <end position="716"/>
    </location>
</feature>
<dbReference type="GO" id="GO:0005886">
    <property type="term" value="C:plasma membrane"/>
    <property type="evidence" value="ECO:0007669"/>
    <property type="project" value="UniProtKB-ARBA"/>
</dbReference>
<feature type="region of interest" description="Disordered" evidence="8">
    <location>
        <begin position="192"/>
        <end position="212"/>
    </location>
</feature>
<keyword evidence="3" id="KW-0732">Signal</keyword>
<dbReference type="SMART" id="SM01396">
    <property type="entry name" value="BC10"/>
    <property type="match status" value="1"/>
</dbReference>
<dbReference type="EMBL" id="CM015716">
    <property type="protein sequence ID" value="KAF3690337.1"/>
    <property type="molecule type" value="Genomic_DNA"/>
</dbReference>
<feature type="compositionally biased region" description="Low complexity" evidence="8">
    <location>
        <begin position="416"/>
        <end position="443"/>
    </location>
</feature>
<keyword evidence="4" id="KW-0130">Cell adhesion</keyword>
<keyword evidence="7" id="KW-0325">Glycoprotein</keyword>
<evidence type="ECO:0000313" key="11">
    <source>
        <dbReference type="Proteomes" id="UP000503349"/>
    </source>
</evidence>
<feature type="compositionally biased region" description="Basic and acidic residues" evidence="8">
    <location>
        <begin position="373"/>
        <end position="384"/>
    </location>
</feature>
<protein>
    <submittedName>
        <fullName evidence="10">Bladder cancer-associated protein ZfBc10</fullName>
    </submittedName>
</protein>
<gene>
    <name evidence="10" type="ORF">EXN66_Car006009</name>
</gene>
<feature type="compositionally biased region" description="Basic and acidic residues" evidence="8">
    <location>
        <begin position="507"/>
        <end position="535"/>
    </location>
</feature>
<keyword evidence="5 9" id="KW-1133">Transmembrane helix</keyword>
<proteinExistence type="predicted"/>
<name>A0A6G1PJC8_CHAAH</name>
<comment type="subcellular location">
    <subcellularLocation>
        <location evidence="1">Membrane</location>
        <topology evidence="1">Single-pass type I membrane protein</topology>
    </subcellularLocation>
</comment>
<dbReference type="InterPro" id="IPR009598">
    <property type="entry name" value="BCALP"/>
</dbReference>
<organism evidence="10 11">
    <name type="scientific">Channa argus</name>
    <name type="common">Northern snakehead</name>
    <name type="synonym">Ophicephalus argus</name>
    <dbReference type="NCBI Taxonomy" id="215402"/>
    <lineage>
        <taxon>Eukaryota</taxon>
        <taxon>Metazoa</taxon>
        <taxon>Chordata</taxon>
        <taxon>Craniata</taxon>
        <taxon>Vertebrata</taxon>
        <taxon>Euteleostomi</taxon>
        <taxon>Actinopterygii</taxon>
        <taxon>Neopterygii</taxon>
        <taxon>Teleostei</taxon>
        <taxon>Neoteleostei</taxon>
        <taxon>Acanthomorphata</taxon>
        <taxon>Anabantaria</taxon>
        <taxon>Anabantiformes</taxon>
        <taxon>Channoidei</taxon>
        <taxon>Channidae</taxon>
        <taxon>Channa</taxon>
    </lineage>
</organism>
<evidence type="ECO:0000256" key="3">
    <source>
        <dbReference type="ARBA" id="ARBA00022729"/>
    </source>
</evidence>
<evidence type="ECO:0000256" key="4">
    <source>
        <dbReference type="ARBA" id="ARBA00022889"/>
    </source>
</evidence>
<evidence type="ECO:0000256" key="7">
    <source>
        <dbReference type="ARBA" id="ARBA00023180"/>
    </source>
</evidence>
<dbReference type="AlphaFoldDB" id="A0A6G1PJC8"/>
<feature type="compositionally biased region" description="Polar residues" evidence="8">
    <location>
        <begin position="358"/>
        <end position="370"/>
    </location>
</feature>
<reference evidence="11" key="2">
    <citation type="submission" date="2019-02" db="EMBL/GenBank/DDBJ databases">
        <title>Opniocepnalus argus Var Kimnra genome.</title>
        <authorList>
            <person name="Zhou C."/>
            <person name="Xiao S."/>
        </authorList>
    </citation>
    <scope>NUCLEOTIDE SEQUENCE [LARGE SCALE GENOMIC DNA]</scope>
</reference>
<feature type="compositionally biased region" description="Polar residues" evidence="8">
    <location>
        <begin position="748"/>
        <end position="766"/>
    </location>
</feature>
<reference evidence="10 11" key="1">
    <citation type="submission" date="2019-02" db="EMBL/GenBank/DDBJ databases">
        <title>Opniocepnalus argus genome.</title>
        <authorList>
            <person name="Zhou C."/>
            <person name="Xiao S."/>
        </authorList>
    </citation>
    <scope>NUCLEOTIDE SEQUENCE [LARGE SCALE GENOMIC DNA]</scope>
    <source>
        <strain evidence="10">OARG1902GOOAL</strain>
        <tissue evidence="10">Muscle</tissue>
    </source>
</reference>
<keyword evidence="11" id="KW-1185">Reference proteome</keyword>
<evidence type="ECO:0000256" key="6">
    <source>
        <dbReference type="ARBA" id="ARBA00023136"/>
    </source>
</evidence>
<feature type="region of interest" description="Disordered" evidence="8">
    <location>
        <begin position="399"/>
        <end position="535"/>
    </location>
</feature>
<dbReference type="Proteomes" id="UP000503349">
    <property type="component" value="Chromosome 5"/>
</dbReference>
<evidence type="ECO:0000256" key="2">
    <source>
        <dbReference type="ARBA" id="ARBA00022692"/>
    </source>
</evidence>
<dbReference type="PANTHER" id="PTHR15594:SF1">
    <property type="entry name" value="PODOCALYXIN-LIKE PROTEIN 2"/>
    <property type="match status" value="1"/>
</dbReference>
<keyword evidence="2 9" id="KW-0812">Transmembrane</keyword>
<dbReference type="PANTHER" id="PTHR15594">
    <property type="entry name" value="PODOCALYXIN-LIKE PROTEIN 2"/>
    <property type="match status" value="1"/>
</dbReference>
<feature type="compositionally biased region" description="Basic and acidic residues" evidence="8">
    <location>
        <begin position="307"/>
        <end position="318"/>
    </location>
</feature>
<feature type="region of interest" description="Disordered" evidence="8">
    <location>
        <begin position="1"/>
        <end position="21"/>
    </location>
</feature>
<evidence type="ECO:0000256" key="9">
    <source>
        <dbReference type="SAM" id="Phobius"/>
    </source>
</evidence>
<feature type="region of interest" description="Disordered" evidence="8">
    <location>
        <begin position="242"/>
        <end position="387"/>
    </location>
</feature>
<dbReference type="Pfam" id="PF06726">
    <property type="entry name" value="BC10"/>
    <property type="match status" value="1"/>
</dbReference>
<feature type="transmembrane region" description="Helical" evidence="9">
    <location>
        <begin position="822"/>
        <end position="846"/>
    </location>
</feature>
<evidence type="ECO:0000256" key="1">
    <source>
        <dbReference type="ARBA" id="ARBA00004479"/>
    </source>
</evidence>
<dbReference type="Pfam" id="PF06365">
    <property type="entry name" value="CD34_antigen"/>
    <property type="match status" value="1"/>
</dbReference>